<proteinExistence type="predicted"/>
<keyword evidence="4" id="KW-1185">Reference proteome</keyword>
<dbReference type="GO" id="GO:2001069">
    <property type="term" value="F:glycogen binding"/>
    <property type="evidence" value="ECO:0007669"/>
    <property type="project" value="TreeGrafter"/>
</dbReference>
<feature type="compositionally biased region" description="Polar residues" evidence="1">
    <location>
        <begin position="336"/>
        <end position="350"/>
    </location>
</feature>
<dbReference type="InterPro" id="IPR038175">
    <property type="entry name" value="CBM21_dom_sf"/>
</dbReference>
<feature type="domain" description="CBM21" evidence="2">
    <location>
        <begin position="136"/>
        <end position="275"/>
    </location>
</feature>
<protein>
    <submittedName>
        <fullName evidence="3">Putative phosphatase regulatory subunit-domain-containing protein</fullName>
    </submittedName>
</protein>
<evidence type="ECO:0000313" key="4">
    <source>
        <dbReference type="Proteomes" id="UP000308652"/>
    </source>
</evidence>
<dbReference type="PANTHER" id="PTHR12307:SF36">
    <property type="entry name" value="GLYCOGEN-BINDING SUBUNIT 76A"/>
    <property type="match status" value="1"/>
</dbReference>
<accession>A0A5C3M9U8</accession>
<evidence type="ECO:0000313" key="3">
    <source>
        <dbReference type="EMBL" id="TFK42189.1"/>
    </source>
</evidence>
<dbReference type="Pfam" id="PF03370">
    <property type="entry name" value="CBM_21"/>
    <property type="match status" value="1"/>
</dbReference>
<dbReference type="OrthoDB" id="1881at2759"/>
<dbReference type="GO" id="GO:0008157">
    <property type="term" value="F:protein phosphatase 1 binding"/>
    <property type="evidence" value="ECO:0007669"/>
    <property type="project" value="TreeGrafter"/>
</dbReference>
<evidence type="ECO:0000259" key="2">
    <source>
        <dbReference type="PROSITE" id="PS51159"/>
    </source>
</evidence>
<sequence>MPYAPPVDHRSYSSLTISTPSDSVYSSRRAVLSAVGINRVGLKSPSNADYSDKELLYPRVTNNGKKVHFPTGNQKLETVRMFNRSARPASLFQPPGEDDESENIKFRLDKQKTSLVPALDPLLSSNIYLESLDFSASQSAAAMLTYPTTKLYSPPGAEPLILIGTILVRNLLYQKNVAVRFSHDNWQTTSEVIAKYMVSLPSFPHSFTVDADSANQHATEALGSPWDRFCFSIKLKDYITRLQRTPILLAIRCTSGNDGQQEWWDNNSGKNYIVAFHEVTDNLESMVEEDDWFLNQRADGLEDQDNNKNDSSSDTTSTRSEMSDNDPGFLDLPASEVSNLTERIQDNVQNDSSSDTTSTRSEMSDNDAGFFDLPASEVSNLTEKIQDNVQARGNCAIMESEITSHFSDITLAKVKDTIEVRPKALSKANVVETATATRSTYQQIMLFDSPNSSAPSIKECLSDRRTPRKSTITDFMKRIFCSATF</sequence>
<dbReference type="GO" id="GO:0000164">
    <property type="term" value="C:protein phosphatase type 1 complex"/>
    <property type="evidence" value="ECO:0007669"/>
    <property type="project" value="TreeGrafter"/>
</dbReference>
<dbReference type="PROSITE" id="PS51159">
    <property type="entry name" value="CBM21"/>
    <property type="match status" value="1"/>
</dbReference>
<dbReference type="InterPro" id="IPR005036">
    <property type="entry name" value="CBM21_dom"/>
</dbReference>
<dbReference type="STRING" id="68775.A0A5C3M9U8"/>
<name>A0A5C3M9U8_9AGAR</name>
<dbReference type="EMBL" id="ML213593">
    <property type="protein sequence ID" value="TFK42189.1"/>
    <property type="molecule type" value="Genomic_DNA"/>
</dbReference>
<dbReference type="GO" id="GO:0005979">
    <property type="term" value="P:regulation of glycogen biosynthetic process"/>
    <property type="evidence" value="ECO:0007669"/>
    <property type="project" value="TreeGrafter"/>
</dbReference>
<evidence type="ECO:0000256" key="1">
    <source>
        <dbReference type="SAM" id="MobiDB-lite"/>
    </source>
</evidence>
<reference evidence="3 4" key="1">
    <citation type="journal article" date="2019" name="Nat. Ecol. Evol.">
        <title>Megaphylogeny resolves global patterns of mushroom evolution.</title>
        <authorList>
            <person name="Varga T."/>
            <person name="Krizsan K."/>
            <person name="Foldi C."/>
            <person name="Dima B."/>
            <person name="Sanchez-Garcia M."/>
            <person name="Sanchez-Ramirez S."/>
            <person name="Szollosi G.J."/>
            <person name="Szarkandi J.G."/>
            <person name="Papp V."/>
            <person name="Albert L."/>
            <person name="Andreopoulos W."/>
            <person name="Angelini C."/>
            <person name="Antonin V."/>
            <person name="Barry K.W."/>
            <person name="Bougher N.L."/>
            <person name="Buchanan P."/>
            <person name="Buyck B."/>
            <person name="Bense V."/>
            <person name="Catcheside P."/>
            <person name="Chovatia M."/>
            <person name="Cooper J."/>
            <person name="Damon W."/>
            <person name="Desjardin D."/>
            <person name="Finy P."/>
            <person name="Geml J."/>
            <person name="Haridas S."/>
            <person name="Hughes K."/>
            <person name="Justo A."/>
            <person name="Karasinski D."/>
            <person name="Kautmanova I."/>
            <person name="Kiss B."/>
            <person name="Kocsube S."/>
            <person name="Kotiranta H."/>
            <person name="LaButti K.M."/>
            <person name="Lechner B.E."/>
            <person name="Liimatainen K."/>
            <person name="Lipzen A."/>
            <person name="Lukacs Z."/>
            <person name="Mihaltcheva S."/>
            <person name="Morgado L.N."/>
            <person name="Niskanen T."/>
            <person name="Noordeloos M.E."/>
            <person name="Ohm R.A."/>
            <person name="Ortiz-Santana B."/>
            <person name="Ovrebo C."/>
            <person name="Racz N."/>
            <person name="Riley R."/>
            <person name="Savchenko A."/>
            <person name="Shiryaev A."/>
            <person name="Soop K."/>
            <person name="Spirin V."/>
            <person name="Szebenyi C."/>
            <person name="Tomsovsky M."/>
            <person name="Tulloss R.E."/>
            <person name="Uehling J."/>
            <person name="Grigoriev I.V."/>
            <person name="Vagvolgyi C."/>
            <person name="Papp T."/>
            <person name="Martin F.M."/>
            <person name="Miettinen O."/>
            <person name="Hibbett D.S."/>
            <person name="Nagy L.G."/>
        </authorList>
    </citation>
    <scope>NUCLEOTIDE SEQUENCE [LARGE SCALE GENOMIC DNA]</scope>
    <source>
        <strain evidence="3 4">CBS 166.37</strain>
    </source>
</reference>
<dbReference type="PANTHER" id="PTHR12307">
    <property type="entry name" value="PROTEIN PHOSPHATASE 1 REGULATORY SUBUNIT"/>
    <property type="match status" value="1"/>
</dbReference>
<organism evidence="3 4">
    <name type="scientific">Crucibulum laeve</name>
    <dbReference type="NCBI Taxonomy" id="68775"/>
    <lineage>
        <taxon>Eukaryota</taxon>
        <taxon>Fungi</taxon>
        <taxon>Dikarya</taxon>
        <taxon>Basidiomycota</taxon>
        <taxon>Agaricomycotina</taxon>
        <taxon>Agaricomycetes</taxon>
        <taxon>Agaricomycetidae</taxon>
        <taxon>Agaricales</taxon>
        <taxon>Agaricineae</taxon>
        <taxon>Nidulariaceae</taxon>
        <taxon>Crucibulum</taxon>
    </lineage>
</organism>
<feature type="compositionally biased region" description="Low complexity" evidence="1">
    <location>
        <begin position="309"/>
        <end position="320"/>
    </location>
</feature>
<dbReference type="InterPro" id="IPR050782">
    <property type="entry name" value="PP1_regulatory_subunit_3"/>
</dbReference>
<gene>
    <name evidence="3" type="ORF">BDQ12DRAFT_732900</name>
</gene>
<feature type="region of interest" description="Disordered" evidence="1">
    <location>
        <begin position="298"/>
        <end position="370"/>
    </location>
</feature>
<dbReference type="Gene3D" id="2.60.40.2440">
    <property type="entry name" value="Carbohydrate binding type-21 domain"/>
    <property type="match status" value="1"/>
</dbReference>
<dbReference type="Proteomes" id="UP000308652">
    <property type="component" value="Unassembled WGS sequence"/>
</dbReference>
<dbReference type="AlphaFoldDB" id="A0A5C3M9U8"/>
<feature type="compositionally biased region" description="Low complexity" evidence="1">
    <location>
        <begin position="351"/>
        <end position="361"/>
    </location>
</feature>